<reference evidence="1" key="1">
    <citation type="submission" date="2020-09" db="EMBL/GenBank/DDBJ databases">
        <title>Leviviricetes taxonomy.</title>
        <authorList>
            <person name="Stockdale S.R."/>
            <person name="Callanan J."/>
            <person name="Adriaenssens E.M."/>
            <person name="Kuhn J.H."/>
            <person name="Rumnieks J."/>
            <person name="Shkoporov A."/>
            <person name="Draper L.A."/>
            <person name="Ross P."/>
            <person name="Hill C."/>
        </authorList>
    </citation>
    <scope>NUCLEOTIDE SEQUENCE</scope>
</reference>
<evidence type="ECO:0008006" key="3">
    <source>
        <dbReference type="Google" id="ProtNLM"/>
    </source>
</evidence>
<sequence>MVLNHQRSFLALLAGLFVLSVAGCVGNSSPTTSFKATLPVQADLIFQ</sequence>
<dbReference type="EMBL" id="BK014160">
    <property type="protein sequence ID" value="DAD52630.1"/>
    <property type="molecule type" value="Genomic_RNA"/>
</dbReference>
<dbReference type="KEGG" id="vg:80398671"/>
<keyword evidence="2" id="KW-1185">Reference proteome</keyword>
<dbReference type="RefSeq" id="YP_010769606.1">
    <property type="nucleotide sequence ID" value="NC_074024.1"/>
</dbReference>
<gene>
    <name evidence="1" type="primary">SRR6960802_2_3</name>
</gene>
<protein>
    <recommendedName>
        <fullName evidence="3">Lipoprotein</fullName>
    </recommendedName>
</protein>
<accession>A0A8S5L4J5</accession>
<dbReference type="Proteomes" id="UP000676154">
    <property type="component" value="Segment"/>
</dbReference>
<evidence type="ECO:0000313" key="2">
    <source>
        <dbReference type="Proteomes" id="UP000676154"/>
    </source>
</evidence>
<proteinExistence type="predicted"/>
<evidence type="ECO:0000313" key="1">
    <source>
        <dbReference type="EMBL" id="DAD52630.1"/>
    </source>
</evidence>
<name>A0A8S5L4J5_9VIRU</name>
<dbReference type="PROSITE" id="PS51257">
    <property type="entry name" value="PROKAR_LIPOPROTEIN"/>
    <property type="match status" value="1"/>
</dbReference>
<dbReference type="GeneID" id="80398671"/>
<organism evidence="1 2">
    <name type="scientific">ssRNA phage SRR6960802_2</name>
    <dbReference type="NCBI Taxonomy" id="2786608"/>
    <lineage>
        <taxon>Viruses</taxon>
        <taxon>Riboviria</taxon>
        <taxon>Orthornavirae</taxon>
        <taxon>Lenarviricota</taxon>
        <taxon>Leviviricetes</taxon>
        <taxon>Norzivirales</taxon>
        <taxon>Fiersviridae</taxon>
        <taxon>Mintuvirus</taxon>
        <taxon>Mintuvirus borborovivens</taxon>
        <taxon>Nahrudavirus borborovivens</taxon>
    </lineage>
</organism>